<evidence type="ECO:0000313" key="1">
    <source>
        <dbReference type="EMBL" id="KAK0519967.1"/>
    </source>
</evidence>
<feature type="non-terminal residue" evidence="1">
    <location>
        <position position="1"/>
    </location>
</feature>
<dbReference type="Proteomes" id="UP001176521">
    <property type="component" value="Unassembled WGS sequence"/>
</dbReference>
<dbReference type="EMBL" id="JAPDMQ010000872">
    <property type="protein sequence ID" value="KAK0519967.1"/>
    <property type="molecule type" value="Genomic_DNA"/>
</dbReference>
<sequence>ALLHVDFKMSSIPPGLSSGLVPRQVRAGTPYPTAANNSHLNTSPGTTFNLFVILDSDDDGNLVDHVNCPTEVDIVSQGTDDGHDTNDIDMGVDGVISRINATTVHGLAGSILAGDELDACRNGSPPHYNGAVVPRARRRSLQAYSVIPPVKRST</sequence>
<reference evidence="1" key="1">
    <citation type="journal article" date="2023" name="PhytoFront">
        <title>Draft Genome Resources of Seven Strains of Tilletia horrida, Causal Agent of Kernel Smut of Rice.</title>
        <authorList>
            <person name="Khanal S."/>
            <person name="Antony Babu S."/>
            <person name="Zhou X.G."/>
        </authorList>
    </citation>
    <scope>NUCLEOTIDE SEQUENCE</scope>
    <source>
        <strain evidence="1">TX3</strain>
    </source>
</reference>
<protein>
    <submittedName>
        <fullName evidence="1">Uncharacterized protein</fullName>
    </submittedName>
</protein>
<dbReference type="AlphaFoldDB" id="A0AAN6G6F7"/>
<proteinExistence type="predicted"/>
<comment type="caution">
    <text evidence="1">The sequence shown here is derived from an EMBL/GenBank/DDBJ whole genome shotgun (WGS) entry which is preliminary data.</text>
</comment>
<gene>
    <name evidence="1" type="ORF">OC842_007262</name>
</gene>
<name>A0AAN6G6F7_9BASI</name>
<evidence type="ECO:0000313" key="2">
    <source>
        <dbReference type="Proteomes" id="UP001176521"/>
    </source>
</evidence>
<organism evidence="1 2">
    <name type="scientific">Tilletia horrida</name>
    <dbReference type="NCBI Taxonomy" id="155126"/>
    <lineage>
        <taxon>Eukaryota</taxon>
        <taxon>Fungi</taxon>
        <taxon>Dikarya</taxon>
        <taxon>Basidiomycota</taxon>
        <taxon>Ustilaginomycotina</taxon>
        <taxon>Exobasidiomycetes</taxon>
        <taxon>Tilletiales</taxon>
        <taxon>Tilletiaceae</taxon>
        <taxon>Tilletia</taxon>
    </lineage>
</organism>
<accession>A0AAN6G6F7</accession>
<keyword evidence="2" id="KW-1185">Reference proteome</keyword>